<evidence type="ECO:0000259" key="1">
    <source>
        <dbReference type="Pfam" id="PF06985"/>
    </source>
</evidence>
<keyword evidence="3" id="KW-1185">Reference proteome</keyword>
<proteinExistence type="predicted"/>
<dbReference type="Pfam" id="PF06985">
    <property type="entry name" value="HET"/>
    <property type="match status" value="1"/>
</dbReference>
<comment type="caution">
    <text evidence="2">The sequence shown here is derived from an EMBL/GenBank/DDBJ whole genome shotgun (WGS) entry which is preliminary data.</text>
</comment>
<protein>
    <submittedName>
        <fullName evidence="2">Heterokaryon incompatibility protein-domain-containing protein</fullName>
    </submittedName>
</protein>
<name>A0AAE0MYC0_9PEZI</name>
<reference evidence="2" key="1">
    <citation type="journal article" date="2023" name="Mol. Phylogenet. Evol.">
        <title>Genome-scale phylogeny and comparative genomics of the fungal order Sordariales.</title>
        <authorList>
            <person name="Hensen N."/>
            <person name="Bonometti L."/>
            <person name="Westerberg I."/>
            <person name="Brannstrom I.O."/>
            <person name="Guillou S."/>
            <person name="Cros-Aarteil S."/>
            <person name="Calhoun S."/>
            <person name="Haridas S."/>
            <person name="Kuo A."/>
            <person name="Mondo S."/>
            <person name="Pangilinan J."/>
            <person name="Riley R."/>
            <person name="LaButti K."/>
            <person name="Andreopoulos B."/>
            <person name="Lipzen A."/>
            <person name="Chen C."/>
            <person name="Yan M."/>
            <person name="Daum C."/>
            <person name="Ng V."/>
            <person name="Clum A."/>
            <person name="Steindorff A."/>
            <person name="Ohm R.A."/>
            <person name="Martin F."/>
            <person name="Silar P."/>
            <person name="Natvig D.O."/>
            <person name="Lalanne C."/>
            <person name="Gautier V."/>
            <person name="Ament-Velasquez S.L."/>
            <person name="Kruys A."/>
            <person name="Hutchinson M.I."/>
            <person name="Powell A.J."/>
            <person name="Barry K."/>
            <person name="Miller A.N."/>
            <person name="Grigoriev I.V."/>
            <person name="Debuchy R."/>
            <person name="Gladieux P."/>
            <person name="Hiltunen Thoren M."/>
            <person name="Johannesson H."/>
        </authorList>
    </citation>
    <scope>NUCLEOTIDE SEQUENCE</scope>
    <source>
        <strain evidence="2">CBS 958.72</strain>
    </source>
</reference>
<evidence type="ECO:0000313" key="3">
    <source>
        <dbReference type="Proteomes" id="UP001287356"/>
    </source>
</evidence>
<gene>
    <name evidence="2" type="ORF">B0T24DRAFT_725094</name>
</gene>
<dbReference type="AlphaFoldDB" id="A0AAE0MYC0"/>
<evidence type="ECO:0000313" key="2">
    <source>
        <dbReference type="EMBL" id="KAK3360910.1"/>
    </source>
</evidence>
<reference evidence="2" key="2">
    <citation type="submission" date="2023-06" db="EMBL/GenBank/DDBJ databases">
        <authorList>
            <consortium name="Lawrence Berkeley National Laboratory"/>
            <person name="Haridas S."/>
            <person name="Hensen N."/>
            <person name="Bonometti L."/>
            <person name="Westerberg I."/>
            <person name="Brannstrom I.O."/>
            <person name="Guillou S."/>
            <person name="Cros-Aarteil S."/>
            <person name="Calhoun S."/>
            <person name="Kuo A."/>
            <person name="Mondo S."/>
            <person name="Pangilinan J."/>
            <person name="Riley R."/>
            <person name="Labutti K."/>
            <person name="Andreopoulos B."/>
            <person name="Lipzen A."/>
            <person name="Chen C."/>
            <person name="Yanf M."/>
            <person name="Daum C."/>
            <person name="Ng V."/>
            <person name="Clum A."/>
            <person name="Steindorff A."/>
            <person name="Ohm R."/>
            <person name="Martin F."/>
            <person name="Silar P."/>
            <person name="Natvig D."/>
            <person name="Lalanne C."/>
            <person name="Gautier V."/>
            <person name="Ament-Velasquez S.L."/>
            <person name="Kruys A."/>
            <person name="Hutchinson M.I."/>
            <person name="Powell A.J."/>
            <person name="Barry K."/>
            <person name="Miller A.N."/>
            <person name="Grigoriev I.V."/>
            <person name="Debuchy R."/>
            <person name="Gladieux P."/>
            <person name="Thoren M.H."/>
            <person name="Johannesson H."/>
        </authorList>
    </citation>
    <scope>NUCLEOTIDE SEQUENCE</scope>
    <source>
        <strain evidence="2">CBS 958.72</strain>
    </source>
</reference>
<dbReference type="PANTHER" id="PTHR33112:SF16">
    <property type="entry name" value="HETEROKARYON INCOMPATIBILITY DOMAIN-CONTAINING PROTEIN"/>
    <property type="match status" value="1"/>
</dbReference>
<accession>A0AAE0MYC0</accession>
<organism evidence="2 3">
    <name type="scientific">Lasiosphaeria ovina</name>
    <dbReference type="NCBI Taxonomy" id="92902"/>
    <lineage>
        <taxon>Eukaryota</taxon>
        <taxon>Fungi</taxon>
        <taxon>Dikarya</taxon>
        <taxon>Ascomycota</taxon>
        <taxon>Pezizomycotina</taxon>
        <taxon>Sordariomycetes</taxon>
        <taxon>Sordariomycetidae</taxon>
        <taxon>Sordariales</taxon>
        <taxon>Lasiosphaeriaceae</taxon>
        <taxon>Lasiosphaeria</taxon>
    </lineage>
</organism>
<feature type="domain" description="Heterokaryon incompatibility" evidence="1">
    <location>
        <begin position="164"/>
        <end position="269"/>
    </location>
</feature>
<dbReference type="InterPro" id="IPR010730">
    <property type="entry name" value="HET"/>
</dbReference>
<dbReference type="PANTHER" id="PTHR33112">
    <property type="entry name" value="DOMAIN PROTEIN, PUTATIVE-RELATED"/>
    <property type="match status" value="1"/>
</dbReference>
<dbReference type="EMBL" id="JAULSN010000013">
    <property type="protein sequence ID" value="KAK3360910.1"/>
    <property type="molecule type" value="Genomic_DNA"/>
</dbReference>
<sequence>MREGNATAYDRRTEPANICSPIELLCASDLEKFYRQLEEGPASTSGSTSPQAKGRVMAVRMHSCAMYLRSRQTSRLKDLPICFATLLGLDTGPLRARQGFEDRIAGFCDSKALSWLQEYSTQHTPCASLPAIDPILPKRVLEIAEDKSTPPRLFVAQTETRARFIALSHCWGQCTDMTKLGLQNEATWQHGIDLESLSLNFQDAITITRRLGIRYLWIDALCILQDSAADWLAESPKMTSVFGTATLVLSATSAKHCNEGIFLPRLLIRSPALGRKKHTFLVPFADIDPGPKVRPNLTESFLEPGPPSDKPIVVLNVSAHPDFPNSKRRRVQHLITRWHQQSSRQVAPHTNLDPDKAIQAWFSCIEEYSPRKLTFSTDKLPAVAGLAALFQFGLANAGEYLAGLWSGYLVRCLSWEASGMESNRASAIYRAPSWSWAACDCGVTWAWESRQYDPSPASIEWPNAYNPRLVSHEIVPVRGDGPEHLMGAEEGSYIALEGFCTPFRGFRCSSPGDYDYVDQTEDWKYIRDDDECEAGDEICAMHLQWAMADADPVDDDTAKLVVCALLLVRTGNSPSFRRFGLLRRMISRETCYINGEEVLMSLEESYDSVGWERKLVKII</sequence>
<dbReference type="Proteomes" id="UP001287356">
    <property type="component" value="Unassembled WGS sequence"/>
</dbReference>